<accession>A0A5N5DXM6</accession>
<dbReference type="InterPro" id="IPR029058">
    <property type="entry name" value="AB_hydrolase_fold"/>
</dbReference>
<dbReference type="Gene3D" id="3.40.50.1820">
    <property type="entry name" value="alpha/beta hydrolase"/>
    <property type="match status" value="1"/>
</dbReference>
<evidence type="ECO:0000256" key="1">
    <source>
        <dbReference type="SAM" id="MobiDB-lite"/>
    </source>
</evidence>
<dbReference type="SUPFAM" id="SSF53474">
    <property type="entry name" value="alpha/beta-Hydrolases"/>
    <property type="match status" value="1"/>
</dbReference>
<gene>
    <name evidence="2" type="ORF">BS297_24625</name>
</gene>
<reference evidence="2 3" key="1">
    <citation type="journal article" date="2017" name="Poromechanics V (2013)">
        <title>Genomic Characterization of the Arsenic-Tolerant Actinobacterium, &lt;i&gt;Rhodococcus erythropolis&lt;/i&gt; S43.</title>
        <authorList>
            <person name="Retamal-Morales G."/>
            <person name="Mehnert M."/>
            <person name="Schwabe R."/>
            <person name="Tischler D."/>
            <person name="Schloemann M."/>
            <person name="Levican G.J."/>
        </authorList>
    </citation>
    <scope>NUCLEOTIDE SEQUENCE [LARGE SCALE GENOMIC DNA]</scope>
    <source>
        <strain evidence="2 3">S43</strain>
    </source>
</reference>
<dbReference type="Proteomes" id="UP000325576">
    <property type="component" value="Unassembled WGS sequence"/>
</dbReference>
<proteinExistence type="predicted"/>
<dbReference type="EMBL" id="MRBO01000659">
    <property type="protein sequence ID" value="KAB2582637.1"/>
    <property type="molecule type" value="Genomic_DNA"/>
</dbReference>
<evidence type="ECO:0000313" key="2">
    <source>
        <dbReference type="EMBL" id="KAB2582637.1"/>
    </source>
</evidence>
<evidence type="ECO:0000313" key="3">
    <source>
        <dbReference type="Proteomes" id="UP000325576"/>
    </source>
</evidence>
<feature type="region of interest" description="Disordered" evidence="1">
    <location>
        <begin position="314"/>
        <end position="353"/>
    </location>
</feature>
<name>A0A5N5DXM6_RHOER</name>
<comment type="caution">
    <text evidence="2">The sequence shown here is derived from an EMBL/GenBank/DDBJ whole genome shotgun (WGS) entry which is preliminary data.</text>
</comment>
<sequence>MPRAGLTTSAAVALTALPVAVLAAVVGLVAIVVSPSTASAGSTHGTGMTYSDRTFQSFTASNGLSSKYHVYAAGIPQDHAAGLVLQFHGDGAYEFANPTSSYSLGGPSGIVAHARARGYITVPIRTPDSAGAITWWENGSANADFVADLLDTLEAGYNIDTEDIWLVGYSGGAQLITQFFLPKYSSKIDGGGTVVFGGGGVPRVPAQPFASDLIADLPMHWYTGRADNGTNVSDGYNALLDAQKGLAWYSARGFTTDLASPAGLGHDLSGAFGTVLAGHLDDHVSSDPIPATTVAATAQPTATAVTTTHPATITTTATPTTAPTTTPSVATTTAPAPATATAAPPATGTAAPPALWNHTLTPTRVGADVVVTVPAGTSRTTFRVNAIQGPFYVYNYTTRAGPRTLSIISSLTPNTTYNYTLEADGETVGSGTFRTLL</sequence>
<protein>
    <submittedName>
        <fullName evidence="2">Uncharacterized protein</fullName>
    </submittedName>
</protein>
<organism evidence="2 3">
    <name type="scientific">Rhodococcus erythropolis</name>
    <name type="common">Arthrobacter picolinophilus</name>
    <dbReference type="NCBI Taxonomy" id="1833"/>
    <lineage>
        <taxon>Bacteria</taxon>
        <taxon>Bacillati</taxon>
        <taxon>Actinomycetota</taxon>
        <taxon>Actinomycetes</taxon>
        <taxon>Mycobacteriales</taxon>
        <taxon>Nocardiaceae</taxon>
        <taxon>Rhodococcus</taxon>
        <taxon>Rhodococcus erythropolis group</taxon>
    </lineage>
</organism>
<dbReference type="AlphaFoldDB" id="A0A5N5DXM6"/>